<protein>
    <submittedName>
        <fullName evidence="1">Uncharacterized protein</fullName>
    </submittedName>
</protein>
<name>A0A0A9E2I4_ARUDO</name>
<dbReference type="EMBL" id="GBRH01203629">
    <property type="protein sequence ID" value="JAD94266.1"/>
    <property type="molecule type" value="Transcribed_RNA"/>
</dbReference>
<evidence type="ECO:0000313" key="1">
    <source>
        <dbReference type="EMBL" id="JAD94266.1"/>
    </source>
</evidence>
<sequence length="32" mass="3856">MDRGAWKLAIHVPELSRARTMTRLLRSYEFHL</sequence>
<reference evidence="1" key="2">
    <citation type="journal article" date="2015" name="Data Brief">
        <title>Shoot transcriptome of the giant reed, Arundo donax.</title>
        <authorList>
            <person name="Barrero R.A."/>
            <person name="Guerrero F.D."/>
            <person name="Moolhuijzen P."/>
            <person name="Goolsby J.A."/>
            <person name="Tidwell J."/>
            <person name="Bellgard S.E."/>
            <person name="Bellgard M.I."/>
        </authorList>
    </citation>
    <scope>NUCLEOTIDE SEQUENCE</scope>
    <source>
        <tissue evidence="1">Shoot tissue taken approximately 20 cm above the soil surface</tissue>
    </source>
</reference>
<organism evidence="1">
    <name type="scientific">Arundo donax</name>
    <name type="common">Giant reed</name>
    <name type="synonym">Donax arundinaceus</name>
    <dbReference type="NCBI Taxonomy" id="35708"/>
    <lineage>
        <taxon>Eukaryota</taxon>
        <taxon>Viridiplantae</taxon>
        <taxon>Streptophyta</taxon>
        <taxon>Embryophyta</taxon>
        <taxon>Tracheophyta</taxon>
        <taxon>Spermatophyta</taxon>
        <taxon>Magnoliopsida</taxon>
        <taxon>Liliopsida</taxon>
        <taxon>Poales</taxon>
        <taxon>Poaceae</taxon>
        <taxon>PACMAD clade</taxon>
        <taxon>Arundinoideae</taxon>
        <taxon>Arundineae</taxon>
        <taxon>Arundo</taxon>
    </lineage>
</organism>
<dbReference type="AlphaFoldDB" id="A0A0A9E2I4"/>
<reference evidence="1" key="1">
    <citation type="submission" date="2014-09" db="EMBL/GenBank/DDBJ databases">
        <authorList>
            <person name="Magalhaes I.L.F."/>
            <person name="Oliveira U."/>
            <person name="Santos F.R."/>
            <person name="Vidigal T.H.D.A."/>
            <person name="Brescovit A.D."/>
            <person name="Santos A.J."/>
        </authorList>
    </citation>
    <scope>NUCLEOTIDE SEQUENCE</scope>
    <source>
        <tissue evidence="1">Shoot tissue taken approximately 20 cm above the soil surface</tissue>
    </source>
</reference>
<accession>A0A0A9E2I4</accession>
<proteinExistence type="predicted"/>